<accession>A0ABS3HFR3</accession>
<dbReference type="Proteomes" id="UP000664495">
    <property type="component" value="Unassembled WGS sequence"/>
</dbReference>
<protein>
    <submittedName>
        <fullName evidence="2">Uncharacterized protein</fullName>
    </submittedName>
</protein>
<dbReference type="RefSeq" id="WP_207108062.1">
    <property type="nucleotide sequence ID" value="NZ_JAFLVR010000020.1"/>
</dbReference>
<evidence type="ECO:0000313" key="3">
    <source>
        <dbReference type="Proteomes" id="UP000664495"/>
    </source>
</evidence>
<proteinExistence type="predicted"/>
<sequence length="57" mass="6939">MMRRLRNSFLVTLVYLLISNIGNLTFGISPRYSWTTTLWEALFFFIFVFLIQQFRKK</sequence>
<keyword evidence="1" id="KW-1133">Transmembrane helix</keyword>
<organism evidence="2 3">
    <name type="scientific">Candidatus Enterococcus murrayae</name>
    <dbReference type="NCBI Taxonomy" id="2815321"/>
    <lineage>
        <taxon>Bacteria</taxon>
        <taxon>Bacillati</taxon>
        <taxon>Bacillota</taxon>
        <taxon>Bacilli</taxon>
        <taxon>Lactobacillales</taxon>
        <taxon>Enterococcaceae</taxon>
        <taxon>Enterococcus</taxon>
    </lineage>
</organism>
<reference evidence="2 3" key="1">
    <citation type="submission" date="2021-03" db="EMBL/GenBank/DDBJ databases">
        <title>Enterococcal diversity collection.</title>
        <authorList>
            <person name="Gilmore M.S."/>
            <person name="Schwartzman J."/>
            <person name="Van Tyne D."/>
            <person name="Martin M."/>
            <person name="Earl A.M."/>
            <person name="Manson A.L."/>
            <person name="Straub T."/>
            <person name="Salamzade R."/>
            <person name="Saavedra J."/>
            <person name="Lebreton F."/>
            <person name="Prichula J."/>
            <person name="Schaufler K."/>
            <person name="Gaca A."/>
            <person name="Sgardioli B."/>
            <person name="Wagenaar J."/>
            <person name="Strong T."/>
        </authorList>
    </citation>
    <scope>NUCLEOTIDE SEQUENCE [LARGE SCALE GENOMIC DNA]</scope>
    <source>
        <strain evidence="2 3">MJM16</strain>
    </source>
</reference>
<dbReference type="EMBL" id="JAFLVR010000020">
    <property type="protein sequence ID" value="MBO0452286.1"/>
    <property type="molecule type" value="Genomic_DNA"/>
</dbReference>
<gene>
    <name evidence="2" type="ORF">JZO85_08400</name>
</gene>
<evidence type="ECO:0000313" key="2">
    <source>
        <dbReference type="EMBL" id="MBO0452286.1"/>
    </source>
</evidence>
<keyword evidence="1" id="KW-0812">Transmembrane</keyword>
<keyword evidence="3" id="KW-1185">Reference proteome</keyword>
<comment type="caution">
    <text evidence="2">The sequence shown here is derived from an EMBL/GenBank/DDBJ whole genome shotgun (WGS) entry which is preliminary data.</text>
</comment>
<evidence type="ECO:0000256" key="1">
    <source>
        <dbReference type="SAM" id="Phobius"/>
    </source>
</evidence>
<name>A0ABS3HFR3_9ENTE</name>
<feature type="transmembrane region" description="Helical" evidence="1">
    <location>
        <begin position="37"/>
        <end position="54"/>
    </location>
</feature>
<keyword evidence="1" id="KW-0472">Membrane</keyword>